<dbReference type="InterPro" id="IPR033932">
    <property type="entry name" value="YtcJ-like"/>
</dbReference>
<evidence type="ECO:0000313" key="4">
    <source>
        <dbReference type="Proteomes" id="UP000198727"/>
    </source>
</evidence>
<dbReference type="Gene3D" id="2.30.40.10">
    <property type="entry name" value="Urease, subunit C, domain 1"/>
    <property type="match status" value="1"/>
</dbReference>
<evidence type="ECO:0000313" key="3">
    <source>
        <dbReference type="EMBL" id="SFQ20824.1"/>
    </source>
</evidence>
<accession>A0A1I5WM11</accession>
<dbReference type="InterPro" id="IPR011059">
    <property type="entry name" value="Metal-dep_hydrolase_composite"/>
</dbReference>
<name>A0A1I5WM11_9PSEU</name>
<dbReference type="GO" id="GO:0016810">
    <property type="term" value="F:hydrolase activity, acting on carbon-nitrogen (but not peptide) bonds"/>
    <property type="evidence" value="ECO:0007669"/>
    <property type="project" value="InterPro"/>
</dbReference>
<sequence length="580" mass="62179">MCDQRGTARPSRRPLTRAQFLRMVGAGLAVTAAPNVLASCGNAQPTASGPSEGRLLLDNVRGHTFAAGTLREFRSLLVGDDGRVEALDPGNTDGARRVDGRGRVCLPGLHDAHGHIWGFGANATQLNLSGTRSLEEAMAALGRYAREHPDLPWIVGRGWNEVVWGLGRRPTATDLDTVVGNRPVWLVRVDGHAGVTNTAGLRAAGVDAGTPSPPGGEIVHGPDGQPTGLFVDAAQDLVEKHLPPAGPREHDQRLDAAQRRLNEVGLTSVSDAGTAADELAVLQQRVTAGSLTLRVNAFLSWDAFTEIGKDVRADSVAGDMLRVRTVKMYIDGALGSRGAALLEPYDDAPGTRGLPQLSAEELNARVRRVVDAGYQAAVHAIGDHGNRLVLDAFAHALPTSPQPPMRHRIEHAQVVAVEDIPRFKQLGLIASMQPVHATDDMNMAEQRVGHDRIAGAYAWRSMLDQGTVLAAGSDFPVSSESPFEGWHAAVTRTDKEGRPAGGWYPEQAMTVAEGLRAFTLDAAYAAHQEHALGSLEPGKWADFILVDQDPFALERDRALWQTKVLQTWVGGRRVGEYGQL</sequence>
<dbReference type="Gene3D" id="3.10.310.70">
    <property type="match status" value="1"/>
</dbReference>
<dbReference type="CDD" id="cd01300">
    <property type="entry name" value="YtcJ_like"/>
    <property type="match status" value="1"/>
</dbReference>
<evidence type="ECO:0000259" key="2">
    <source>
        <dbReference type="Pfam" id="PF07969"/>
    </source>
</evidence>
<keyword evidence="1" id="KW-0732">Signal</keyword>
<feature type="domain" description="Amidohydrolase 3" evidence="2">
    <location>
        <begin position="98"/>
        <end position="574"/>
    </location>
</feature>
<dbReference type="Proteomes" id="UP000198727">
    <property type="component" value="Unassembled WGS sequence"/>
</dbReference>
<dbReference type="InterPro" id="IPR013108">
    <property type="entry name" value="Amidohydro_3"/>
</dbReference>
<feature type="chain" id="PRO_5011779676" description="Amidohydrolase 3 domain-containing protein" evidence="1">
    <location>
        <begin position="39"/>
        <end position="580"/>
    </location>
</feature>
<dbReference type="PANTHER" id="PTHR22642">
    <property type="entry name" value="IMIDAZOLONEPROPIONASE"/>
    <property type="match status" value="1"/>
</dbReference>
<evidence type="ECO:0000256" key="1">
    <source>
        <dbReference type="SAM" id="SignalP"/>
    </source>
</evidence>
<dbReference type="SUPFAM" id="SSF51338">
    <property type="entry name" value="Composite domain of metallo-dependent hydrolases"/>
    <property type="match status" value="1"/>
</dbReference>
<dbReference type="AlphaFoldDB" id="A0A1I5WM11"/>
<proteinExistence type="predicted"/>
<dbReference type="Gene3D" id="3.20.20.140">
    <property type="entry name" value="Metal-dependent hydrolases"/>
    <property type="match status" value="1"/>
</dbReference>
<dbReference type="EMBL" id="FOWW01000005">
    <property type="protein sequence ID" value="SFQ20824.1"/>
    <property type="molecule type" value="Genomic_DNA"/>
</dbReference>
<reference evidence="4" key="1">
    <citation type="submission" date="2016-10" db="EMBL/GenBank/DDBJ databases">
        <authorList>
            <person name="Varghese N."/>
            <person name="Submissions S."/>
        </authorList>
    </citation>
    <scope>NUCLEOTIDE SEQUENCE [LARGE SCALE GENOMIC DNA]</scope>
    <source>
        <strain evidence="4">CGMCC 4.5579</strain>
    </source>
</reference>
<dbReference type="OrthoDB" id="3173428at2"/>
<dbReference type="InterPro" id="IPR032466">
    <property type="entry name" value="Metal_Hydrolase"/>
</dbReference>
<dbReference type="PANTHER" id="PTHR22642:SF2">
    <property type="entry name" value="PROTEIN LONG AFTER FAR-RED 3"/>
    <property type="match status" value="1"/>
</dbReference>
<gene>
    <name evidence="3" type="ORF">SAMN05421810_105176</name>
</gene>
<feature type="signal peptide" evidence="1">
    <location>
        <begin position="1"/>
        <end position="38"/>
    </location>
</feature>
<dbReference type="STRING" id="587909.SAMN05421810_105176"/>
<protein>
    <recommendedName>
        <fullName evidence="2">Amidohydrolase 3 domain-containing protein</fullName>
    </recommendedName>
</protein>
<keyword evidence="4" id="KW-1185">Reference proteome</keyword>
<dbReference type="Pfam" id="PF07969">
    <property type="entry name" value="Amidohydro_3"/>
    <property type="match status" value="1"/>
</dbReference>
<dbReference type="SUPFAM" id="SSF51556">
    <property type="entry name" value="Metallo-dependent hydrolases"/>
    <property type="match status" value="1"/>
</dbReference>
<organism evidence="3 4">
    <name type="scientific">Amycolatopsis arida</name>
    <dbReference type="NCBI Taxonomy" id="587909"/>
    <lineage>
        <taxon>Bacteria</taxon>
        <taxon>Bacillati</taxon>
        <taxon>Actinomycetota</taxon>
        <taxon>Actinomycetes</taxon>
        <taxon>Pseudonocardiales</taxon>
        <taxon>Pseudonocardiaceae</taxon>
        <taxon>Amycolatopsis</taxon>
    </lineage>
</organism>